<reference evidence="1" key="1">
    <citation type="submission" date="2021-02" db="EMBL/GenBank/DDBJ databases">
        <authorList>
            <person name="Dougan E. K."/>
            <person name="Rhodes N."/>
            <person name="Thang M."/>
            <person name="Chan C."/>
        </authorList>
    </citation>
    <scope>NUCLEOTIDE SEQUENCE</scope>
</reference>
<sequence>MPPTRWRRNTRISTSCLARRSCNASPPLCCKKCRNTAGLTRSTGRWCWQPLWPRTHNWAERRSCFQWRSRWLKDGAEKDTRSRWQQSNLSLQVRHQKRVLPARRSFLSF</sequence>
<organism evidence="1 2">
    <name type="scientific">Symbiodinium necroappetens</name>
    <dbReference type="NCBI Taxonomy" id="1628268"/>
    <lineage>
        <taxon>Eukaryota</taxon>
        <taxon>Sar</taxon>
        <taxon>Alveolata</taxon>
        <taxon>Dinophyceae</taxon>
        <taxon>Suessiales</taxon>
        <taxon>Symbiodiniaceae</taxon>
        <taxon>Symbiodinium</taxon>
    </lineage>
</organism>
<name>A0A812R581_9DINO</name>
<comment type="caution">
    <text evidence="1">The sequence shown here is derived from an EMBL/GenBank/DDBJ whole genome shotgun (WGS) entry which is preliminary data.</text>
</comment>
<accession>A0A812R581</accession>
<evidence type="ECO:0000313" key="1">
    <source>
        <dbReference type="EMBL" id="CAE7422076.1"/>
    </source>
</evidence>
<dbReference type="Proteomes" id="UP000601435">
    <property type="component" value="Unassembled WGS sequence"/>
</dbReference>
<evidence type="ECO:0000313" key="2">
    <source>
        <dbReference type="Proteomes" id="UP000601435"/>
    </source>
</evidence>
<keyword evidence="2" id="KW-1185">Reference proteome</keyword>
<dbReference type="EMBL" id="CAJNJA010018392">
    <property type="protein sequence ID" value="CAE7422076.1"/>
    <property type="molecule type" value="Genomic_DNA"/>
</dbReference>
<protein>
    <submittedName>
        <fullName evidence="1">Uncharacterized protein</fullName>
    </submittedName>
</protein>
<gene>
    <name evidence="1" type="ORF">SNEC2469_LOCUS11582</name>
</gene>
<proteinExistence type="predicted"/>
<dbReference type="AlphaFoldDB" id="A0A812R581"/>